<dbReference type="AlphaFoldDB" id="A0AAN7Z1S8"/>
<dbReference type="GO" id="GO:0005868">
    <property type="term" value="C:cytoplasmic dynein complex"/>
    <property type="evidence" value="ECO:0007669"/>
    <property type="project" value="TreeGrafter"/>
</dbReference>
<dbReference type="Pfam" id="PF04818">
    <property type="entry name" value="CID"/>
    <property type="match status" value="1"/>
</dbReference>
<protein>
    <recommendedName>
        <fullName evidence="2">CID domain-containing protein</fullName>
    </recommendedName>
</protein>
<dbReference type="GO" id="GO:0045505">
    <property type="term" value="F:dynein intermediate chain binding"/>
    <property type="evidence" value="ECO:0007669"/>
    <property type="project" value="TreeGrafter"/>
</dbReference>
<dbReference type="InterPro" id="IPR005334">
    <property type="entry name" value="Tctex-1-like"/>
</dbReference>
<reference evidence="3 4" key="1">
    <citation type="submission" date="2023-11" db="EMBL/GenBank/DDBJ databases">
        <title>Dfirmibasis_genome.</title>
        <authorList>
            <person name="Edelbroek B."/>
            <person name="Kjellin J."/>
            <person name="Jerlstrom-Hultqvist J."/>
            <person name="Soderbom F."/>
        </authorList>
    </citation>
    <scope>NUCLEOTIDE SEQUENCE [LARGE SCALE GENOMIC DNA]</scope>
    <source>
        <strain evidence="3 4">TNS-C-14</strain>
    </source>
</reference>
<name>A0AAN7Z1S8_9MYCE</name>
<dbReference type="SMART" id="SM00582">
    <property type="entry name" value="RPR"/>
    <property type="match status" value="1"/>
</dbReference>
<dbReference type="SUPFAM" id="SSF48464">
    <property type="entry name" value="ENTH/VHS domain"/>
    <property type="match status" value="1"/>
</dbReference>
<dbReference type="Proteomes" id="UP001344447">
    <property type="component" value="Unassembled WGS sequence"/>
</dbReference>
<dbReference type="PANTHER" id="PTHR21255">
    <property type="entry name" value="T-COMPLEX-ASSOCIATED-TESTIS-EXPRESSED 1/ DYNEIN LIGHT CHAIN"/>
    <property type="match status" value="1"/>
</dbReference>
<dbReference type="PANTHER" id="PTHR21255:SF4">
    <property type="entry name" value="DYNEIN LIGHT CHAIN TCTEX-TYPE"/>
    <property type="match status" value="1"/>
</dbReference>
<dbReference type="Gene3D" id="3.30.1140.40">
    <property type="entry name" value="Tctex-1"/>
    <property type="match status" value="1"/>
</dbReference>
<dbReference type="InterPro" id="IPR038586">
    <property type="entry name" value="Tctex-1-like_sf"/>
</dbReference>
<evidence type="ECO:0000313" key="3">
    <source>
        <dbReference type="EMBL" id="KAK5581045.1"/>
    </source>
</evidence>
<dbReference type="Gene3D" id="1.25.40.90">
    <property type="match status" value="1"/>
</dbReference>
<dbReference type="GO" id="GO:0005737">
    <property type="term" value="C:cytoplasm"/>
    <property type="evidence" value="ECO:0007669"/>
    <property type="project" value="TreeGrafter"/>
</dbReference>
<dbReference type="EMBL" id="JAVFKY010000002">
    <property type="protein sequence ID" value="KAK5581045.1"/>
    <property type="molecule type" value="Genomic_DNA"/>
</dbReference>
<gene>
    <name evidence="3" type="ORF">RB653_001073</name>
</gene>
<dbReference type="GO" id="GO:0007018">
    <property type="term" value="P:microtubule-based movement"/>
    <property type="evidence" value="ECO:0007669"/>
    <property type="project" value="TreeGrafter"/>
</dbReference>
<accession>A0AAN7Z1S8</accession>
<dbReference type="Pfam" id="PF03645">
    <property type="entry name" value="Tctex-1"/>
    <property type="match status" value="1"/>
</dbReference>
<dbReference type="InterPro" id="IPR008942">
    <property type="entry name" value="ENTH_VHS"/>
</dbReference>
<dbReference type="PROSITE" id="PS51391">
    <property type="entry name" value="CID"/>
    <property type="match status" value="1"/>
</dbReference>
<dbReference type="CDD" id="cd21455">
    <property type="entry name" value="DLC-like_DYNLT1_DYNLT3"/>
    <property type="match status" value="1"/>
</dbReference>
<comment type="caution">
    <text evidence="3">The sequence shown here is derived from an EMBL/GenBank/DDBJ whole genome shotgun (WGS) entry which is preliminary data.</text>
</comment>
<feature type="domain" description="CID" evidence="2">
    <location>
        <begin position="189"/>
        <end position="326"/>
    </location>
</feature>
<proteinExistence type="predicted"/>
<sequence>MSTEIDQPFVVEEILTILKEAVEVSLQNSVYQHKQVPQWTQSVIDHSLKKITELNNKSYKYIVNCLIFQKTGAGFHSASSCLWDSANDGSCSYRWENKLFIFKVLGKMDQYNNNNNNDNNNSNNNNNNNNNNGQYNGYDNINNNNNNNNNNNGQYDSNQNNQYNNNSNNDYNTNNNYNNNQYNNDQFNQQDFIMNQLNEMLNRIDSSQDYIKNTKDWIMNNCFNSVVFVNFITKKVTEVSPDQKLFILFLISDILHFSQFNRIEGRAEFFIQPFYQSLPIILSHTYYIINRPMRDQVNNILDLWIERNIYTKNEVDELKKYLKKSPPQGVAITPGVTVSHIRLSQDVTLPLDPQDIDYYHLYNFDRSENNTPLYNSIDHFYKTIYKETQ</sequence>
<dbReference type="InterPro" id="IPR006569">
    <property type="entry name" value="CID_dom"/>
</dbReference>
<evidence type="ECO:0000256" key="1">
    <source>
        <dbReference type="SAM" id="MobiDB-lite"/>
    </source>
</evidence>
<organism evidence="3 4">
    <name type="scientific">Dictyostelium firmibasis</name>
    <dbReference type="NCBI Taxonomy" id="79012"/>
    <lineage>
        <taxon>Eukaryota</taxon>
        <taxon>Amoebozoa</taxon>
        <taxon>Evosea</taxon>
        <taxon>Eumycetozoa</taxon>
        <taxon>Dictyostelia</taxon>
        <taxon>Dictyosteliales</taxon>
        <taxon>Dictyosteliaceae</taxon>
        <taxon>Dictyostelium</taxon>
    </lineage>
</organism>
<evidence type="ECO:0000313" key="4">
    <source>
        <dbReference type="Proteomes" id="UP001344447"/>
    </source>
</evidence>
<keyword evidence="4" id="KW-1185">Reference proteome</keyword>
<evidence type="ECO:0000259" key="2">
    <source>
        <dbReference type="PROSITE" id="PS51391"/>
    </source>
</evidence>
<feature type="region of interest" description="Disordered" evidence="1">
    <location>
        <begin position="112"/>
        <end position="184"/>
    </location>
</feature>